<dbReference type="RefSeq" id="WP_199019108.1">
    <property type="nucleotide sequence ID" value="NZ_JAELUP010000032.1"/>
</dbReference>
<reference evidence="1" key="1">
    <citation type="submission" date="2020-12" db="EMBL/GenBank/DDBJ databases">
        <authorList>
            <person name="Huq M.A."/>
        </authorList>
    </citation>
    <scope>NUCLEOTIDE SEQUENCE</scope>
    <source>
        <strain evidence="1">MAHUQ-46</strain>
    </source>
</reference>
<sequence>MRQIKFTGTGRMKYSSYNSRRYGKPWGAVIKFVGAKPQYDFQTGTYIGDEKGGLVIINCVSGDVIASGQKEKRGRNTSNTWYIVQDDGSLLPANKEEAYMHYNSKQELQS</sequence>
<dbReference type="Proteomes" id="UP000640274">
    <property type="component" value="Unassembled WGS sequence"/>
</dbReference>
<keyword evidence="2" id="KW-1185">Reference proteome</keyword>
<dbReference type="AlphaFoldDB" id="A0A934J707"/>
<accession>A0A934J707</accession>
<dbReference type="EMBL" id="JAELUP010000032">
    <property type="protein sequence ID" value="MBJ6361552.1"/>
    <property type="molecule type" value="Genomic_DNA"/>
</dbReference>
<evidence type="ECO:0000313" key="2">
    <source>
        <dbReference type="Proteomes" id="UP000640274"/>
    </source>
</evidence>
<evidence type="ECO:0000313" key="1">
    <source>
        <dbReference type="EMBL" id="MBJ6361552.1"/>
    </source>
</evidence>
<name>A0A934J707_9BACL</name>
<protein>
    <submittedName>
        <fullName evidence="1">Uncharacterized protein</fullName>
    </submittedName>
</protein>
<comment type="caution">
    <text evidence="1">The sequence shown here is derived from an EMBL/GenBank/DDBJ whole genome shotgun (WGS) entry which is preliminary data.</text>
</comment>
<gene>
    <name evidence="1" type="ORF">JFN88_09585</name>
</gene>
<proteinExistence type="predicted"/>
<organism evidence="1 2">
    <name type="scientific">Paenibacillus roseus</name>
    <dbReference type="NCBI Taxonomy" id="2798579"/>
    <lineage>
        <taxon>Bacteria</taxon>
        <taxon>Bacillati</taxon>
        <taxon>Bacillota</taxon>
        <taxon>Bacilli</taxon>
        <taxon>Bacillales</taxon>
        <taxon>Paenibacillaceae</taxon>
        <taxon>Paenibacillus</taxon>
    </lineage>
</organism>